<evidence type="ECO:0008006" key="4">
    <source>
        <dbReference type="Google" id="ProtNLM"/>
    </source>
</evidence>
<keyword evidence="1" id="KW-0472">Membrane</keyword>
<keyword evidence="1" id="KW-1133">Transmembrane helix</keyword>
<proteinExistence type="predicted"/>
<reference evidence="2 3" key="1">
    <citation type="submission" date="2022-11" db="EMBL/GenBank/DDBJ databases">
        <title>Deinococcus ZS9-10, Low Temperature and Draught-tolerating, UV-resistant Bacteria from Continental Antarctica.</title>
        <authorList>
            <person name="Cheng L."/>
        </authorList>
    </citation>
    <scope>NUCLEOTIDE SEQUENCE [LARGE SCALE GENOMIC DNA]</scope>
    <source>
        <strain evidence="2 3">ZS9-10</strain>
    </source>
</reference>
<feature type="transmembrane region" description="Helical" evidence="1">
    <location>
        <begin position="144"/>
        <end position="170"/>
    </location>
</feature>
<evidence type="ECO:0000313" key="3">
    <source>
        <dbReference type="Proteomes" id="UP001276150"/>
    </source>
</evidence>
<dbReference type="EMBL" id="JAPMIV010000004">
    <property type="protein sequence ID" value="MDV6373772.1"/>
    <property type="molecule type" value="Genomic_DNA"/>
</dbReference>
<feature type="transmembrane region" description="Helical" evidence="1">
    <location>
        <begin position="33"/>
        <end position="56"/>
    </location>
</feature>
<dbReference type="RefSeq" id="WP_317639090.1">
    <property type="nucleotide sequence ID" value="NZ_JAPMIV010000004.1"/>
</dbReference>
<keyword evidence="3" id="KW-1185">Reference proteome</keyword>
<gene>
    <name evidence="2" type="ORF">ORD21_04070</name>
</gene>
<feature type="transmembrane region" description="Helical" evidence="1">
    <location>
        <begin position="288"/>
        <end position="310"/>
    </location>
</feature>
<dbReference type="Proteomes" id="UP001276150">
    <property type="component" value="Unassembled WGS sequence"/>
</dbReference>
<keyword evidence="1" id="KW-0812">Transmembrane</keyword>
<feature type="transmembrane region" description="Helical" evidence="1">
    <location>
        <begin position="240"/>
        <end position="268"/>
    </location>
</feature>
<protein>
    <recommendedName>
        <fullName evidence="4">Glycerophosphoryl diester phosphodiesterase membrane domain-containing protein</fullName>
    </recommendedName>
</protein>
<feature type="transmembrane region" description="Helical" evidence="1">
    <location>
        <begin position="190"/>
        <end position="213"/>
    </location>
</feature>
<evidence type="ECO:0000313" key="2">
    <source>
        <dbReference type="EMBL" id="MDV6373772.1"/>
    </source>
</evidence>
<feature type="transmembrane region" description="Helical" evidence="1">
    <location>
        <begin position="89"/>
        <end position="112"/>
    </location>
</feature>
<name>A0ABU4DMV5_9DEIO</name>
<evidence type="ECO:0000256" key="1">
    <source>
        <dbReference type="SAM" id="Phobius"/>
    </source>
</evidence>
<organism evidence="2 3">
    <name type="scientific">Deinococcus arenicola</name>
    <dbReference type="NCBI Taxonomy" id="2994950"/>
    <lineage>
        <taxon>Bacteria</taxon>
        <taxon>Thermotogati</taxon>
        <taxon>Deinococcota</taxon>
        <taxon>Deinococci</taxon>
        <taxon>Deinococcales</taxon>
        <taxon>Deinococcaceae</taxon>
        <taxon>Deinococcus</taxon>
    </lineage>
</organism>
<accession>A0ABU4DMV5</accession>
<comment type="caution">
    <text evidence="2">The sequence shown here is derived from an EMBL/GenBank/DDBJ whole genome shotgun (WGS) entry which is preliminary data.</text>
</comment>
<sequence length="357" mass="37488">MTQPSPSPFPELPISPAELNAARQGVALRGGRIMGALGVLAALSALAGVAGAWALWRAFQLLPGWLAALGEWSEGDLPAVDFTGAVPAWTLPALLTLTLLGTALYVWAILVARQTVGAVRDQTLTPNATHAEAQERSVNTVRPWIVLGQIAPIVQALLPLLVVPLAFGIVQQLDPQDLQGLGFGSLEVAGILLGLVVQSLPTIIITWLILAAIRRWLDAVVARAHAPISVRPVARRVDPWLLFTLILLALGLSGLILGGLPFLVVSAFAGSVPLDDPDLISLGLTPTVLRLGLLVGAALMLGSGLIYLLLTLLMAWSRGFATQVAVVLDAELPGRSVAPAYDPWSGPVQAAQGREPY</sequence>